<evidence type="ECO:0000256" key="5">
    <source>
        <dbReference type="SAM" id="SignalP"/>
    </source>
</evidence>
<dbReference type="Proteomes" id="UP001549749">
    <property type="component" value="Unassembled WGS sequence"/>
</dbReference>
<dbReference type="PROSITE" id="PS51257">
    <property type="entry name" value="PROKAR_LIPOPROTEIN"/>
    <property type="match status" value="1"/>
</dbReference>
<evidence type="ECO:0000259" key="6">
    <source>
        <dbReference type="PROSITE" id="PS51007"/>
    </source>
</evidence>
<dbReference type="InterPro" id="IPR009056">
    <property type="entry name" value="Cyt_c-like_dom"/>
</dbReference>
<proteinExistence type="predicted"/>
<evidence type="ECO:0000313" key="7">
    <source>
        <dbReference type="EMBL" id="MET6996518.1"/>
    </source>
</evidence>
<dbReference type="Gene3D" id="1.10.760.10">
    <property type="entry name" value="Cytochrome c-like domain"/>
    <property type="match status" value="1"/>
</dbReference>
<accession>A0ABV2T0H7</accession>
<dbReference type="SUPFAM" id="SSF46626">
    <property type="entry name" value="Cytochrome c"/>
    <property type="match status" value="1"/>
</dbReference>
<evidence type="ECO:0000256" key="1">
    <source>
        <dbReference type="ARBA" id="ARBA00022617"/>
    </source>
</evidence>
<organism evidence="7 8">
    <name type="scientific">Chitinophaga defluvii</name>
    <dbReference type="NCBI Taxonomy" id="3163343"/>
    <lineage>
        <taxon>Bacteria</taxon>
        <taxon>Pseudomonadati</taxon>
        <taxon>Bacteroidota</taxon>
        <taxon>Chitinophagia</taxon>
        <taxon>Chitinophagales</taxon>
        <taxon>Chitinophagaceae</taxon>
        <taxon>Chitinophaga</taxon>
    </lineage>
</organism>
<dbReference type="EMBL" id="JBEXAC010000001">
    <property type="protein sequence ID" value="MET6996518.1"/>
    <property type="molecule type" value="Genomic_DNA"/>
</dbReference>
<feature type="signal peptide" evidence="5">
    <location>
        <begin position="1"/>
        <end position="22"/>
    </location>
</feature>
<dbReference type="RefSeq" id="WP_354659160.1">
    <property type="nucleotide sequence ID" value="NZ_JBEXAC010000001.1"/>
</dbReference>
<protein>
    <submittedName>
        <fullName evidence="7">Cytochrome c</fullName>
    </submittedName>
</protein>
<evidence type="ECO:0000256" key="3">
    <source>
        <dbReference type="ARBA" id="ARBA00023004"/>
    </source>
</evidence>
<keyword evidence="5" id="KW-0732">Signal</keyword>
<keyword evidence="8" id="KW-1185">Reference proteome</keyword>
<evidence type="ECO:0000256" key="2">
    <source>
        <dbReference type="ARBA" id="ARBA00022723"/>
    </source>
</evidence>
<name>A0ABV2T0H7_9BACT</name>
<evidence type="ECO:0000313" key="8">
    <source>
        <dbReference type="Proteomes" id="UP001549749"/>
    </source>
</evidence>
<sequence length="161" mass="17462">MRIKLGATLLMAVALTGFYACGGSTSADTESAAETTTTTTAAENAAPSDDGKGVGRFKEVQIGALDDAMATNGHKIFEAKCAACHKPTADRLVGPGLKGVTERRKPEWILNMITNPQEMLQQDPTAKELLATYLTQMTFQDVSDEQAREILEYFRKNDTEK</sequence>
<keyword evidence="3 4" id="KW-0408">Iron</keyword>
<reference evidence="7 8" key="1">
    <citation type="submission" date="2024-06" db="EMBL/GenBank/DDBJ databases">
        <title>Chitinophaga defluvii sp. nov., isolated from municipal sewage.</title>
        <authorList>
            <person name="Zhang L."/>
        </authorList>
    </citation>
    <scope>NUCLEOTIDE SEQUENCE [LARGE SCALE GENOMIC DNA]</scope>
    <source>
        <strain evidence="7 8">H8</strain>
    </source>
</reference>
<feature type="domain" description="Cytochrome c" evidence="6">
    <location>
        <begin position="68"/>
        <end position="158"/>
    </location>
</feature>
<feature type="chain" id="PRO_5046200089" evidence="5">
    <location>
        <begin position="23"/>
        <end position="161"/>
    </location>
</feature>
<keyword evidence="1 4" id="KW-0349">Heme</keyword>
<gene>
    <name evidence="7" type="ORF">ABR189_04035</name>
</gene>
<dbReference type="Pfam" id="PF00034">
    <property type="entry name" value="Cytochrom_C"/>
    <property type="match status" value="1"/>
</dbReference>
<dbReference type="PROSITE" id="PS51007">
    <property type="entry name" value="CYTC"/>
    <property type="match status" value="1"/>
</dbReference>
<evidence type="ECO:0000256" key="4">
    <source>
        <dbReference type="PROSITE-ProRule" id="PRU00433"/>
    </source>
</evidence>
<comment type="caution">
    <text evidence="7">The sequence shown here is derived from an EMBL/GenBank/DDBJ whole genome shotgun (WGS) entry which is preliminary data.</text>
</comment>
<dbReference type="InterPro" id="IPR036909">
    <property type="entry name" value="Cyt_c-like_dom_sf"/>
</dbReference>
<keyword evidence="2 4" id="KW-0479">Metal-binding</keyword>